<reference evidence="2" key="1">
    <citation type="submission" date="2016-11" db="UniProtKB">
        <authorList>
            <consortium name="WormBaseParasite"/>
        </authorList>
    </citation>
    <scope>IDENTIFICATION</scope>
</reference>
<dbReference type="Proteomes" id="UP000095283">
    <property type="component" value="Unplaced"/>
</dbReference>
<proteinExistence type="predicted"/>
<dbReference type="WBParaSite" id="Hba_01269">
    <property type="protein sequence ID" value="Hba_01269"/>
    <property type="gene ID" value="Hba_01269"/>
</dbReference>
<evidence type="ECO:0000313" key="1">
    <source>
        <dbReference type="Proteomes" id="UP000095283"/>
    </source>
</evidence>
<keyword evidence="1" id="KW-1185">Reference proteome</keyword>
<protein>
    <submittedName>
        <fullName evidence="2">Uncharacterized protein</fullName>
    </submittedName>
</protein>
<dbReference type="AlphaFoldDB" id="A0A1I7W9D4"/>
<accession>A0A1I7W9D4</accession>
<sequence length="63" mass="7454">MILLQIFVIKVFGQVIRLTLAFYDFTIIKVNIRNCYIIQFKSSGIILMAYLQESMTYLLIKIF</sequence>
<evidence type="ECO:0000313" key="2">
    <source>
        <dbReference type="WBParaSite" id="Hba_01269"/>
    </source>
</evidence>
<name>A0A1I7W9D4_HETBA</name>
<organism evidence="1 2">
    <name type="scientific">Heterorhabditis bacteriophora</name>
    <name type="common">Entomopathogenic nematode worm</name>
    <dbReference type="NCBI Taxonomy" id="37862"/>
    <lineage>
        <taxon>Eukaryota</taxon>
        <taxon>Metazoa</taxon>
        <taxon>Ecdysozoa</taxon>
        <taxon>Nematoda</taxon>
        <taxon>Chromadorea</taxon>
        <taxon>Rhabditida</taxon>
        <taxon>Rhabditina</taxon>
        <taxon>Rhabditomorpha</taxon>
        <taxon>Strongyloidea</taxon>
        <taxon>Heterorhabditidae</taxon>
        <taxon>Heterorhabditis</taxon>
    </lineage>
</organism>